<dbReference type="InterPro" id="IPR058636">
    <property type="entry name" value="Beta-barrel_YknX"/>
</dbReference>
<keyword evidence="3" id="KW-1133">Transmembrane helix</keyword>
<accession>A0A7X9DL92</accession>
<name>A0A7X9DL92_UNCKA</name>
<dbReference type="AlphaFoldDB" id="A0A7X9DL92"/>
<evidence type="ECO:0000259" key="4">
    <source>
        <dbReference type="Pfam" id="PF25990"/>
    </source>
</evidence>
<dbReference type="EMBL" id="JAAZNL010000046">
    <property type="protein sequence ID" value="NMB70270.1"/>
    <property type="molecule type" value="Genomic_DNA"/>
</dbReference>
<gene>
    <name evidence="5" type="ORF">GYA27_03665</name>
</gene>
<evidence type="ECO:0000313" key="5">
    <source>
        <dbReference type="EMBL" id="NMB70270.1"/>
    </source>
</evidence>
<dbReference type="PANTHER" id="PTHR30469:SF33">
    <property type="entry name" value="SLR1207 PROTEIN"/>
    <property type="match status" value="1"/>
</dbReference>
<proteinExistence type="inferred from homology"/>
<organism evidence="5 6">
    <name type="scientific">candidate division WWE3 bacterium</name>
    <dbReference type="NCBI Taxonomy" id="2053526"/>
    <lineage>
        <taxon>Bacteria</taxon>
        <taxon>Katanobacteria</taxon>
    </lineage>
</organism>
<evidence type="ECO:0000256" key="3">
    <source>
        <dbReference type="SAM" id="Phobius"/>
    </source>
</evidence>
<dbReference type="InterPro" id="IPR006143">
    <property type="entry name" value="RND_pump_MFP"/>
</dbReference>
<feature type="transmembrane region" description="Helical" evidence="3">
    <location>
        <begin position="12"/>
        <end position="32"/>
    </location>
</feature>
<evidence type="ECO:0000256" key="2">
    <source>
        <dbReference type="SAM" id="MobiDB-lite"/>
    </source>
</evidence>
<evidence type="ECO:0000256" key="1">
    <source>
        <dbReference type="ARBA" id="ARBA00009477"/>
    </source>
</evidence>
<keyword evidence="3" id="KW-0472">Membrane</keyword>
<dbReference type="SUPFAM" id="SSF111369">
    <property type="entry name" value="HlyD-like secretion proteins"/>
    <property type="match status" value="1"/>
</dbReference>
<feature type="domain" description="YknX-like beta-barrel" evidence="4">
    <location>
        <begin position="251"/>
        <end position="317"/>
    </location>
</feature>
<comment type="caution">
    <text evidence="5">The sequence shown here is derived from an EMBL/GenBank/DDBJ whole genome shotgun (WGS) entry which is preliminary data.</text>
</comment>
<dbReference type="Gene3D" id="2.40.420.20">
    <property type="match status" value="1"/>
</dbReference>
<dbReference type="GO" id="GO:0015562">
    <property type="term" value="F:efflux transmembrane transporter activity"/>
    <property type="evidence" value="ECO:0007669"/>
    <property type="project" value="TreeGrafter"/>
</dbReference>
<dbReference type="Pfam" id="PF25990">
    <property type="entry name" value="Beta-barrel_YknX"/>
    <property type="match status" value="1"/>
</dbReference>
<keyword evidence="3" id="KW-0812">Transmembrane</keyword>
<dbReference type="PANTHER" id="PTHR30469">
    <property type="entry name" value="MULTIDRUG RESISTANCE PROTEIN MDTA"/>
    <property type="match status" value="1"/>
</dbReference>
<evidence type="ECO:0000313" key="6">
    <source>
        <dbReference type="Proteomes" id="UP000526033"/>
    </source>
</evidence>
<dbReference type="Proteomes" id="UP000526033">
    <property type="component" value="Unassembled WGS sequence"/>
</dbReference>
<feature type="region of interest" description="Disordered" evidence="2">
    <location>
        <begin position="390"/>
        <end position="413"/>
    </location>
</feature>
<dbReference type="NCBIfam" id="TIGR01730">
    <property type="entry name" value="RND_mfp"/>
    <property type="match status" value="1"/>
</dbReference>
<dbReference type="Gene3D" id="2.40.30.170">
    <property type="match status" value="1"/>
</dbReference>
<comment type="similarity">
    <text evidence="1">Belongs to the membrane fusion protein (MFP) (TC 8.A.1) family.</text>
</comment>
<sequence>MKSILYGIRKNKIVLILIVAMVAIAFFGQKLVGNKSETQTDSGTVNATVTKGTLTSFVSASGTIQTANYLAVTTSVNGIVKKVYVTEGEKVTEGQKIMDITLDSEGERGLAEAYSSYLRAKNSLDSAKTNLYTSESTMLQKKEAFENEKVANSYQTHDERLSYKYAENDYLKAKSDYEIQKSSIKQLEIALESAYSEYKAQSPTVTATASGVVANILAVEGTKIENSVTSDRSVVTVASIKQEGTPIASVDVTEMDINSIKVGQKVLMTLSSIEGQTFEGKVTGIDKIGSSESGVSNYPVIIKFDTDSELVLPNMSVDAQIVTAQKENVLYIPTSAIKTVNSKKKVDVASGGKIQQVDIETGIVAGTNTEVMSGLSEGDTILVDTLPTSGFTSTSSSQQRNSGIPGIGGGIGR</sequence>
<dbReference type="Gene3D" id="2.40.50.100">
    <property type="match status" value="1"/>
</dbReference>
<protein>
    <submittedName>
        <fullName evidence="5">Efflux RND transporter periplasmic adaptor subunit</fullName>
    </submittedName>
</protein>
<dbReference type="GO" id="GO:1990281">
    <property type="term" value="C:efflux pump complex"/>
    <property type="evidence" value="ECO:0007669"/>
    <property type="project" value="TreeGrafter"/>
</dbReference>
<reference evidence="5 6" key="1">
    <citation type="journal article" date="2020" name="Biotechnol. Biofuels">
        <title>New insights from the biogas microbiome by comprehensive genome-resolved metagenomics of nearly 1600 species originating from multiple anaerobic digesters.</title>
        <authorList>
            <person name="Campanaro S."/>
            <person name="Treu L."/>
            <person name="Rodriguez-R L.M."/>
            <person name="Kovalovszki A."/>
            <person name="Ziels R.M."/>
            <person name="Maus I."/>
            <person name="Zhu X."/>
            <person name="Kougias P.G."/>
            <person name="Basile A."/>
            <person name="Luo G."/>
            <person name="Schluter A."/>
            <person name="Konstantinidis K.T."/>
            <person name="Angelidaki I."/>
        </authorList>
    </citation>
    <scope>NUCLEOTIDE SEQUENCE [LARGE SCALE GENOMIC DNA]</scope>
    <source>
        <strain evidence="5">AS27yjCOA_165</strain>
    </source>
</reference>